<accession>A0A8K0D0L2</accession>
<feature type="transmembrane region" description="Helical" evidence="7">
    <location>
        <begin position="242"/>
        <end position="260"/>
    </location>
</feature>
<protein>
    <recommendedName>
        <fullName evidence="8">Ubiquitin-like domain-containing protein</fullName>
    </recommendedName>
</protein>
<feature type="region of interest" description="Disordered" evidence="6">
    <location>
        <begin position="88"/>
        <end position="122"/>
    </location>
</feature>
<reference evidence="9" key="1">
    <citation type="submission" date="2019-08" db="EMBL/GenBank/DDBJ databases">
        <title>The genome of the North American firefly Photinus pyralis.</title>
        <authorList>
            <consortium name="Photinus pyralis genome working group"/>
            <person name="Fallon T.R."/>
            <person name="Sander Lower S.E."/>
            <person name="Weng J.-K."/>
        </authorList>
    </citation>
    <scope>NUCLEOTIDE SEQUENCE</scope>
    <source>
        <strain evidence="9">TRF0915ILg1</strain>
        <tissue evidence="9">Whole body</tissue>
    </source>
</reference>
<evidence type="ECO:0000313" key="10">
    <source>
        <dbReference type="Proteomes" id="UP000801492"/>
    </source>
</evidence>
<keyword evidence="5" id="KW-0834">Unfolded protein response</keyword>
<evidence type="ECO:0000313" key="9">
    <source>
        <dbReference type="EMBL" id="KAF2897155.1"/>
    </source>
</evidence>
<evidence type="ECO:0000256" key="3">
    <source>
        <dbReference type="ARBA" id="ARBA00022989"/>
    </source>
</evidence>
<dbReference type="Gene3D" id="3.10.20.90">
    <property type="entry name" value="Phosphatidylinositol 3-kinase Catalytic Subunit, Chain A, domain 1"/>
    <property type="match status" value="1"/>
</dbReference>
<dbReference type="FunFam" id="3.10.20.90:FF:000046">
    <property type="entry name" value="Homocysteine-responsive endoplasmic reticulum-resident ubiquitin-like domain member 2 protein"/>
    <property type="match status" value="1"/>
</dbReference>
<dbReference type="SUPFAM" id="SSF54236">
    <property type="entry name" value="Ubiquitin-like"/>
    <property type="match status" value="1"/>
</dbReference>
<evidence type="ECO:0000256" key="2">
    <source>
        <dbReference type="ARBA" id="ARBA00022692"/>
    </source>
</evidence>
<feature type="domain" description="Ubiquitin-like" evidence="8">
    <location>
        <begin position="6"/>
        <end position="89"/>
    </location>
</feature>
<dbReference type="EMBL" id="VTPC01004445">
    <property type="protein sequence ID" value="KAF2897155.1"/>
    <property type="molecule type" value="Genomic_DNA"/>
</dbReference>
<dbReference type="PROSITE" id="PS50053">
    <property type="entry name" value="UBIQUITIN_2"/>
    <property type="match status" value="1"/>
</dbReference>
<evidence type="ECO:0000256" key="7">
    <source>
        <dbReference type="SAM" id="Phobius"/>
    </source>
</evidence>
<evidence type="ECO:0000259" key="8">
    <source>
        <dbReference type="PROSITE" id="PS50053"/>
    </source>
</evidence>
<proteinExistence type="predicted"/>
<dbReference type="InterPro" id="IPR039751">
    <property type="entry name" value="HERPUD1/2"/>
</dbReference>
<dbReference type="Pfam" id="PF00240">
    <property type="entry name" value="ubiquitin"/>
    <property type="match status" value="1"/>
</dbReference>
<dbReference type="SMART" id="SM00213">
    <property type="entry name" value="UBQ"/>
    <property type="match status" value="1"/>
</dbReference>
<feature type="compositionally biased region" description="Low complexity" evidence="6">
    <location>
        <begin position="107"/>
        <end position="122"/>
    </location>
</feature>
<dbReference type="CDD" id="cd01790">
    <property type="entry name" value="Ubl_HERP"/>
    <property type="match status" value="1"/>
</dbReference>
<evidence type="ECO:0000256" key="6">
    <source>
        <dbReference type="SAM" id="MobiDB-lite"/>
    </source>
</evidence>
<name>A0A8K0D0L2_IGNLU</name>
<evidence type="ECO:0000256" key="5">
    <source>
        <dbReference type="ARBA" id="ARBA00023230"/>
    </source>
</evidence>
<dbReference type="GO" id="GO:0016020">
    <property type="term" value="C:membrane"/>
    <property type="evidence" value="ECO:0007669"/>
    <property type="project" value="UniProtKB-SubCell"/>
</dbReference>
<feature type="compositionally biased region" description="Low complexity" evidence="6">
    <location>
        <begin position="191"/>
        <end position="204"/>
    </location>
</feature>
<dbReference type="PANTHER" id="PTHR12943:SF27">
    <property type="entry name" value="HOMOCYSTEINE-INDUCED ENDOPLASMIC RETICULUM PROTEIN, ISOFORM A"/>
    <property type="match status" value="1"/>
</dbReference>
<dbReference type="AlphaFoldDB" id="A0A8K0D0L2"/>
<evidence type="ECO:0000256" key="1">
    <source>
        <dbReference type="ARBA" id="ARBA00004370"/>
    </source>
</evidence>
<dbReference type="OrthoDB" id="21589at2759"/>
<keyword evidence="3 7" id="KW-1133">Transmembrane helix</keyword>
<feature type="region of interest" description="Disordered" evidence="6">
    <location>
        <begin position="182"/>
        <end position="211"/>
    </location>
</feature>
<comment type="subcellular location">
    <subcellularLocation>
        <location evidence="1">Membrane</location>
    </subcellularLocation>
</comment>
<dbReference type="InterPro" id="IPR000626">
    <property type="entry name" value="Ubiquitin-like_dom"/>
</dbReference>
<organism evidence="9 10">
    <name type="scientific">Ignelater luminosus</name>
    <name type="common">Cucubano</name>
    <name type="synonym">Pyrophorus luminosus</name>
    <dbReference type="NCBI Taxonomy" id="2038154"/>
    <lineage>
        <taxon>Eukaryota</taxon>
        <taxon>Metazoa</taxon>
        <taxon>Ecdysozoa</taxon>
        <taxon>Arthropoda</taxon>
        <taxon>Hexapoda</taxon>
        <taxon>Insecta</taxon>
        <taxon>Pterygota</taxon>
        <taxon>Neoptera</taxon>
        <taxon>Endopterygota</taxon>
        <taxon>Coleoptera</taxon>
        <taxon>Polyphaga</taxon>
        <taxon>Elateriformia</taxon>
        <taxon>Elateroidea</taxon>
        <taxon>Elateridae</taxon>
        <taxon>Agrypninae</taxon>
        <taxon>Pyrophorini</taxon>
        <taxon>Ignelater</taxon>
    </lineage>
</organism>
<keyword evidence="2 7" id="KW-0812">Transmembrane</keyword>
<comment type="caution">
    <text evidence="9">The sequence shown here is derived from an EMBL/GenBank/DDBJ whole genome shotgun (WGS) entry which is preliminary data.</text>
</comment>
<feature type="compositionally biased region" description="Polar residues" evidence="6">
    <location>
        <begin position="88"/>
        <end position="106"/>
    </location>
</feature>
<keyword evidence="4 7" id="KW-0472">Membrane</keyword>
<feature type="transmembrane region" description="Helical" evidence="7">
    <location>
        <begin position="216"/>
        <end position="236"/>
    </location>
</feature>
<sequence length="312" mass="35992">METVPVTLIVKAPNQQIEDQTIKCELSWTINKLKQHLSEVYPSKPPKHEQKLIYSGQLLPDTVVLRDVLRQYDGQETHTVHLVCTTRQNTPKHQPTTSRIPQNMPETATNTTPVNTTQSTSNTNLEQRIPNIQWPNNMPPMDPNQFAMQMAWMQQAYMQYMTQYMNLSANSGALNRNFIPQETGDAQVNNPPDAQEVQAPQAQQRQRDPENPDRDWLDVFYILTRVLVLFSVVYFYSSPLRFIFVLLLGFGFYLYQIGFFRNLNNNNNNHNNNNVQDAQGNQEIQNPSVLTIVWTFFTTFFASLIPEVPQAV</sequence>
<keyword evidence="10" id="KW-1185">Reference proteome</keyword>
<evidence type="ECO:0000256" key="4">
    <source>
        <dbReference type="ARBA" id="ARBA00023136"/>
    </source>
</evidence>
<dbReference type="PANTHER" id="PTHR12943">
    <property type="entry name" value="HOMOCYSTEINE-RESPONSIVE ENDOPLASMIC RETICULUM-RESIDENT UNIQUITIN-LIKE DOMAIN HERPUD PROTEIN FAMILY MEMBER"/>
    <property type="match status" value="1"/>
</dbReference>
<dbReference type="GO" id="GO:0030968">
    <property type="term" value="P:endoplasmic reticulum unfolded protein response"/>
    <property type="evidence" value="ECO:0007669"/>
    <property type="project" value="TreeGrafter"/>
</dbReference>
<dbReference type="Proteomes" id="UP000801492">
    <property type="component" value="Unassembled WGS sequence"/>
</dbReference>
<dbReference type="InterPro" id="IPR029071">
    <property type="entry name" value="Ubiquitin-like_domsf"/>
</dbReference>
<gene>
    <name evidence="9" type="ORF">ILUMI_09021</name>
</gene>